<feature type="coiled-coil region" evidence="1">
    <location>
        <begin position="25"/>
        <end position="52"/>
    </location>
</feature>
<feature type="non-terminal residue" evidence="3">
    <location>
        <position position="391"/>
    </location>
</feature>
<evidence type="ECO:0000313" key="3">
    <source>
        <dbReference type="EMBL" id="PIP87196.1"/>
    </source>
</evidence>
<name>A0A2H0DYE2_9BACT</name>
<dbReference type="AlphaFoldDB" id="A0A2H0DYE2"/>
<proteinExistence type="predicted"/>
<keyword evidence="1" id="KW-0175">Coiled coil</keyword>
<gene>
    <name evidence="3" type="ORF">COW81_01415</name>
</gene>
<dbReference type="Gene3D" id="1.10.10.2520">
    <property type="entry name" value="Cell wall hydrolase SleB, domain 1"/>
    <property type="match status" value="1"/>
</dbReference>
<reference evidence="3 4" key="1">
    <citation type="submission" date="2017-09" db="EMBL/GenBank/DDBJ databases">
        <title>Depth-based differentiation of microbial function through sediment-hosted aquifers and enrichment of novel symbionts in the deep terrestrial subsurface.</title>
        <authorList>
            <person name="Probst A.J."/>
            <person name="Ladd B."/>
            <person name="Jarett J.K."/>
            <person name="Geller-Mcgrath D.E."/>
            <person name="Sieber C.M."/>
            <person name="Emerson J.B."/>
            <person name="Anantharaman K."/>
            <person name="Thomas B.C."/>
            <person name="Malmstrom R."/>
            <person name="Stieglmeier M."/>
            <person name="Klingl A."/>
            <person name="Woyke T."/>
            <person name="Ryan C.M."/>
            <person name="Banfield J.F."/>
        </authorList>
    </citation>
    <scope>NUCLEOTIDE SEQUENCE [LARGE SCALE GENOMIC DNA]</scope>
    <source>
        <strain evidence="3">CG22_combo_CG10-13_8_21_14_all_36_13</strain>
    </source>
</reference>
<organism evidence="3 4">
    <name type="scientific">Candidatus Campbellbacteria bacterium CG22_combo_CG10-13_8_21_14_all_36_13</name>
    <dbReference type="NCBI Taxonomy" id="1974529"/>
    <lineage>
        <taxon>Bacteria</taxon>
        <taxon>Candidatus Campbelliibacteriota</taxon>
    </lineage>
</organism>
<evidence type="ECO:0000256" key="2">
    <source>
        <dbReference type="SAM" id="Phobius"/>
    </source>
</evidence>
<keyword evidence="2" id="KW-0812">Transmembrane</keyword>
<feature type="transmembrane region" description="Helical" evidence="2">
    <location>
        <begin position="138"/>
        <end position="157"/>
    </location>
</feature>
<feature type="transmembrane region" description="Helical" evidence="2">
    <location>
        <begin position="79"/>
        <end position="109"/>
    </location>
</feature>
<evidence type="ECO:0000256" key="1">
    <source>
        <dbReference type="SAM" id="Coils"/>
    </source>
</evidence>
<comment type="caution">
    <text evidence="3">The sequence shown here is derived from an EMBL/GenBank/DDBJ whole genome shotgun (WGS) entry which is preliminary data.</text>
</comment>
<accession>A0A2H0DYE2</accession>
<evidence type="ECO:0000313" key="4">
    <source>
        <dbReference type="Proteomes" id="UP000231143"/>
    </source>
</evidence>
<dbReference type="Proteomes" id="UP000231143">
    <property type="component" value="Unassembled WGS sequence"/>
</dbReference>
<dbReference type="EMBL" id="PCTT01000018">
    <property type="protein sequence ID" value="PIP87196.1"/>
    <property type="molecule type" value="Genomic_DNA"/>
</dbReference>
<sequence length="391" mass="44456">MGKHNDNQEDSFDADADPSWDRYFADKEFRESERARREAERLCNEADDDLEEEVVYHDFEEVVESPEESKLGYFVGKALLTLFSWVCDGIAWTISKIGLGIAIALKWFWNNFLYPLGQSINDWFWGKHAKARLVTVKGYHYTLLATIFCSALVYWTVRLTDHTPAYYGSSLLADWNIFGDENNSDQLGSVDREMVLASLGDSSEESRVADSNHPFPSLWWMARDQATDFVNSAEGDRVKCLARVLYSEDSIREIKVLVAWATRNRVVGEENSDALTKSFGSGYCGVAYHKGQHSGLQTGNSRYAENMAGEYDEKFSNAWNQRAWELSIKVAIAVMRAEPEANPLYEDEWYFYSPQGMENGSAPTWTSGCRATHVVRSKEDPVNGPIRFASY</sequence>
<protein>
    <submittedName>
        <fullName evidence="3">Uncharacterized protein</fullName>
    </submittedName>
</protein>
<dbReference type="InterPro" id="IPR042047">
    <property type="entry name" value="SleB_dom1"/>
</dbReference>
<keyword evidence="2" id="KW-0472">Membrane</keyword>
<keyword evidence="2" id="KW-1133">Transmembrane helix</keyword>